<keyword evidence="7" id="KW-0547">Nucleotide-binding</keyword>
<dbReference type="PRINTS" id="PR00344">
    <property type="entry name" value="BCTRLSENSOR"/>
</dbReference>
<keyword evidence="11 14" id="KW-0472">Membrane</keyword>
<dbReference type="SUPFAM" id="SSF55874">
    <property type="entry name" value="ATPase domain of HSP90 chaperone/DNA topoisomerase II/histidine kinase"/>
    <property type="match status" value="1"/>
</dbReference>
<dbReference type="SMART" id="SM00387">
    <property type="entry name" value="HATPase_c"/>
    <property type="match status" value="1"/>
</dbReference>
<dbReference type="InterPro" id="IPR005467">
    <property type="entry name" value="His_kinase_dom"/>
</dbReference>
<name>A0ABV9F6S9_9BACL</name>
<feature type="domain" description="HAMP" evidence="16">
    <location>
        <begin position="322"/>
        <end position="374"/>
    </location>
</feature>
<evidence type="ECO:0000256" key="11">
    <source>
        <dbReference type="ARBA" id="ARBA00023136"/>
    </source>
</evidence>
<comment type="caution">
    <text evidence="17">The sequence shown here is derived from an EMBL/GenBank/DDBJ whole genome shotgun (WGS) entry which is preliminary data.</text>
</comment>
<dbReference type="PROSITE" id="PS50885">
    <property type="entry name" value="HAMP"/>
    <property type="match status" value="1"/>
</dbReference>
<sequence>MIFPGLLRQTSIKYKLIAIFIFFVLIPFLLLSLVYVYYAQTILKEKIVVTHTEITKQIGQNLNVVFKDMVTTSHVVLANNDMGEVLSKNIYDDPVNIFGNIKMLNNLFTEIMYSVLNYPNSFVAIKDSYGNLHMSQNVPLGAIKDKIAGFIDRHASWPEGANTKWLSVEGLNSSNQNPYGIGLLMMLPYESIGHSKGTMLISVNEMNLYRILQSAKIDPAITIRIVNEQGSIVTSTDRAEIGLPYPDAASLQSVEAGSASSEYSRAHRAFVNAYSLSNGWRLVQTIPREVIYRDIERSRTLFISITGGFLALFAALSALLVGRITKPIIQLTEAMKEVQGGNLSVSVKISGRDEVGQLSKVFNTMVLRMNELIRRINEEERDKREAELKMLRSQIKPHFLFNTLNSIRWVADINKAKPVSDLIVSLATLLKSGILGNKEFVPLAEEIDNLRHYCNIQAIRYGGLFEVEYRVSEEAAMCPVINLILQPIIENSLIHGFNGLNRRGRIDVEAWTEDGALKIRIVDNGQGMTPEQLASIFTPKAEEQATKMRGIGLPNVRERLRLHYGGGFRLTIDSAPGQGTEVALDLPSRSQQGGADDD</sequence>
<keyword evidence="4" id="KW-1003">Cell membrane</keyword>
<dbReference type="PANTHER" id="PTHR34220">
    <property type="entry name" value="SENSOR HISTIDINE KINASE YPDA"/>
    <property type="match status" value="1"/>
</dbReference>
<feature type="domain" description="Histidine kinase" evidence="15">
    <location>
        <begin position="484"/>
        <end position="590"/>
    </location>
</feature>
<dbReference type="InterPro" id="IPR036890">
    <property type="entry name" value="HATPase_C_sf"/>
</dbReference>
<dbReference type="SUPFAM" id="SSF158472">
    <property type="entry name" value="HAMP domain-like"/>
    <property type="match status" value="1"/>
</dbReference>
<evidence type="ECO:0000256" key="5">
    <source>
        <dbReference type="ARBA" id="ARBA00022553"/>
    </source>
</evidence>
<evidence type="ECO:0000259" key="15">
    <source>
        <dbReference type="PROSITE" id="PS50109"/>
    </source>
</evidence>
<proteinExistence type="predicted"/>
<dbReference type="EMBL" id="JBHSEP010000001">
    <property type="protein sequence ID" value="MFC4596740.1"/>
    <property type="molecule type" value="Genomic_DNA"/>
</dbReference>
<dbReference type="Proteomes" id="UP001596028">
    <property type="component" value="Unassembled WGS sequence"/>
</dbReference>
<evidence type="ECO:0000256" key="13">
    <source>
        <dbReference type="SAM" id="MobiDB-lite"/>
    </source>
</evidence>
<gene>
    <name evidence="17" type="ORF">ACFO3S_00690</name>
</gene>
<evidence type="ECO:0000256" key="14">
    <source>
        <dbReference type="SAM" id="Phobius"/>
    </source>
</evidence>
<dbReference type="InterPro" id="IPR004358">
    <property type="entry name" value="Sig_transdc_His_kin-like_C"/>
</dbReference>
<keyword evidence="9" id="KW-0067">ATP-binding</keyword>
<dbReference type="Pfam" id="PF00672">
    <property type="entry name" value="HAMP"/>
    <property type="match status" value="1"/>
</dbReference>
<dbReference type="Pfam" id="PF02518">
    <property type="entry name" value="HATPase_c"/>
    <property type="match status" value="1"/>
</dbReference>
<feature type="compositionally biased region" description="Polar residues" evidence="13">
    <location>
        <begin position="588"/>
        <end position="598"/>
    </location>
</feature>
<keyword evidence="18" id="KW-1185">Reference proteome</keyword>
<dbReference type="SMART" id="SM00304">
    <property type="entry name" value="HAMP"/>
    <property type="match status" value="1"/>
</dbReference>
<evidence type="ECO:0000256" key="9">
    <source>
        <dbReference type="ARBA" id="ARBA00022840"/>
    </source>
</evidence>
<evidence type="ECO:0000256" key="8">
    <source>
        <dbReference type="ARBA" id="ARBA00022777"/>
    </source>
</evidence>
<dbReference type="PANTHER" id="PTHR34220:SF7">
    <property type="entry name" value="SENSOR HISTIDINE KINASE YPDA"/>
    <property type="match status" value="1"/>
</dbReference>
<evidence type="ECO:0000313" key="18">
    <source>
        <dbReference type="Proteomes" id="UP001596028"/>
    </source>
</evidence>
<comment type="catalytic activity">
    <reaction evidence="1">
        <text>ATP + protein L-histidine = ADP + protein N-phospho-L-histidine.</text>
        <dbReference type="EC" id="2.7.13.3"/>
    </reaction>
</comment>
<keyword evidence="10" id="KW-0902">Two-component regulatory system</keyword>
<keyword evidence="14" id="KW-1133">Transmembrane helix</keyword>
<accession>A0ABV9F6S9</accession>
<keyword evidence="14" id="KW-0812">Transmembrane</keyword>
<keyword evidence="12" id="KW-0175">Coiled coil</keyword>
<dbReference type="Pfam" id="PF06580">
    <property type="entry name" value="His_kinase"/>
    <property type="match status" value="1"/>
</dbReference>
<dbReference type="RefSeq" id="WP_378091182.1">
    <property type="nucleotide sequence ID" value="NZ_JBHSEP010000001.1"/>
</dbReference>
<evidence type="ECO:0000256" key="10">
    <source>
        <dbReference type="ARBA" id="ARBA00023012"/>
    </source>
</evidence>
<evidence type="ECO:0000256" key="2">
    <source>
        <dbReference type="ARBA" id="ARBA00004651"/>
    </source>
</evidence>
<feature type="transmembrane region" description="Helical" evidence="14">
    <location>
        <begin position="301"/>
        <end position="321"/>
    </location>
</feature>
<reference evidence="18" key="1">
    <citation type="journal article" date="2019" name="Int. J. Syst. Evol. Microbiol.">
        <title>The Global Catalogue of Microorganisms (GCM) 10K type strain sequencing project: providing services to taxonomists for standard genome sequencing and annotation.</title>
        <authorList>
            <consortium name="The Broad Institute Genomics Platform"/>
            <consortium name="The Broad Institute Genome Sequencing Center for Infectious Disease"/>
            <person name="Wu L."/>
            <person name="Ma J."/>
        </authorList>
    </citation>
    <scope>NUCLEOTIDE SEQUENCE [LARGE SCALE GENOMIC DNA]</scope>
    <source>
        <strain evidence="18">CCUG 49571</strain>
    </source>
</reference>
<keyword evidence="6" id="KW-0808">Transferase</keyword>
<feature type="region of interest" description="Disordered" evidence="13">
    <location>
        <begin position="579"/>
        <end position="598"/>
    </location>
</feature>
<dbReference type="InterPro" id="IPR050640">
    <property type="entry name" value="Bact_2-comp_sensor_kinase"/>
</dbReference>
<evidence type="ECO:0000256" key="12">
    <source>
        <dbReference type="SAM" id="Coils"/>
    </source>
</evidence>
<keyword evidence="8 17" id="KW-0418">Kinase</keyword>
<organism evidence="17 18">
    <name type="scientific">Cohnella hongkongensis</name>
    <dbReference type="NCBI Taxonomy" id="178337"/>
    <lineage>
        <taxon>Bacteria</taxon>
        <taxon>Bacillati</taxon>
        <taxon>Bacillota</taxon>
        <taxon>Bacilli</taxon>
        <taxon>Bacillales</taxon>
        <taxon>Paenibacillaceae</taxon>
        <taxon>Cohnella</taxon>
    </lineage>
</organism>
<dbReference type="GO" id="GO:0016301">
    <property type="term" value="F:kinase activity"/>
    <property type="evidence" value="ECO:0007669"/>
    <property type="project" value="UniProtKB-KW"/>
</dbReference>
<comment type="subcellular location">
    <subcellularLocation>
        <location evidence="2">Cell membrane</location>
        <topology evidence="2">Multi-pass membrane protein</topology>
    </subcellularLocation>
</comment>
<feature type="coiled-coil region" evidence="12">
    <location>
        <begin position="369"/>
        <end position="396"/>
    </location>
</feature>
<evidence type="ECO:0000256" key="1">
    <source>
        <dbReference type="ARBA" id="ARBA00000085"/>
    </source>
</evidence>
<keyword evidence="5" id="KW-0597">Phosphoprotein</keyword>
<evidence type="ECO:0000256" key="6">
    <source>
        <dbReference type="ARBA" id="ARBA00022679"/>
    </source>
</evidence>
<feature type="transmembrane region" description="Helical" evidence="14">
    <location>
        <begin position="16"/>
        <end position="38"/>
    </location>
</feature>
<dbReference type="CDD" id="cd06225">
    <property type="entry name" value="HAMP"/>
    <property type="match status" value="1"/>
</dbReference>
<dbReference type="Gene3D" id="3.30.565.10">
    <property type="entry name" value="Histidine kinase-like ATPase, C-terminal domain"/>
    <property type="match status" value="1"/>
</dbReference>
<evidence type="ECO:0000256" key="3">
    <source>
        <dbReference type="ARBA" id="ARBA00012438"/>
    </source>
</evidence>
<dbReference type="InterPro" id="IPR003660">
    <property type="entry name" value="HAMP_dom"/>
</dbReference>
<evidence type="ECO:0000256" key="7">
    <source>
        <dbReference type="ARBA" id="ARBA00022741"/>
    </source>
</evidence>
<dbReference type="InterPro" id="IPR010559">
    <property type="entry name" value="Sig_transdc_His_kin_internal"/>
</dbReference>
<protein>
    <recommendedName>
        <fullName evidence="3">histidine kinase</fullName>
        <ecNumber evidence="3">2.7.13.3</ecNumber>
    </recommendedName>
</protein>
<evidence type="ECO:0000256" key="4">
    <source>
        <dbReference type="ARBA" id="ARBA00022475"/>
    </source>
</evidence>
<dbReference type="PROSITE" id="PS50109">
    <property type="entry name" value="HIS_KIN"/>
    <property type="match status" value="1"/>
</dbReference>
<evidence type="ECO:0000259" key="16">
    <source>
        <dbReference type="PROSITE" id="PS50885"/>
    </source>
</evidence>
<evidence type="ECO:0000313" key="17">
    <source>
        <dbReference type="EMBL" id="MFC4596740.1"/>
    </source>
</evidence>
<dbReference type="EC" id="2.7.13.3" evidence="3"/>
<dbReference type="InterPro" id="IPR003594">
    <property type="entry name" value="HATPase_dom"/>
</dbReference>
<dbReference type="Gene3D" id="6.10.340.10">
    <property type="match status" value="1"/>
</dbReference>